<reference evidence="3" key="1">
    <citation type="journal article" date="2013" name="Nat. Genet.">
        <title>The duck genome and transcriptome provide insight into an avian influenza virus reservoir species.</title>
        <authorList>
            <person name="Huang Y."/>
            <person name="Li Y."/>
            <person name="Burt D.W."/>
            <person name="Chen H."/>
            <person name="Zhang Y."/>
            <person name="Qian W."/>
            <person name="Kim H."/>
            <person name="Gan S."/>
            <person name="Zhao Y."/>
            <person name="Li J."/>
            <person name="Yi K."/>
            <person name="Feng H."/>
            <person name="Zhu P."/>
            <person name="Li B."/>
            <person name="Liu Q."/>
            <person name="Fairley S."/>
            <person name="Magor K.E."/>
            <person name="Du Z."/>
            <person name="Hu X."/>
            <person name="Goodman L."/>
            <person name="Tafer H."/>
            <person name="Vignal A."/>
            <person name="Lee T."/>
            <person name="Kim K.W."/>
            <person name="Sheng Z."/>
            <person name="An Y."/>
            <person name="Searle S."/>
            <person name="Herrero J."/>
            <person name="Groenen M.A."/>
            <person name="Crooijmans R.P."/>
            <person name="Faraut T."/>
            <person name="Cai Q."/>
            <person name="Webster R.G."/>
            <person name="Aldridge J.R."/>
            <person name="Warren W.C."/>
            <person name="Bartschat S."/>
            <person name="Kehr S."/>
            <person name="Marz M."/>
            <person name="Stadler P.F."/>
            <person name="Smith J."/>
            <person name="Kraus R.H."/>
            <person name="Zhao Y."/>
            <person name="Ren L."/>
            <person name="Fei J."/>
            <person name="Morisson M."/>
            <person name="Kaiser P."/>
            <person name="Griffin D.K."/>
            <person name="Rao M."/>
            <person name="Pitel F."/>
            <person name="Wang J."/>
            <person name="Li N."/>
        </authorList>
    </citation>
    <scope>NUCLEOTIDE SEQUENCE [LARGE SCALE GENOMIC DNA]</scope>
</reference>
<keyword evidence="3" id="KW-1185">Reference proteome</keyword>
<dbReference type="AlphaFoldDB" id="R0KKD0"/>
<dbReference type="EMBL" id="KB745818">
    <property type="protein sequence ID" value="EOA93623.1"/>
    <property type="molecule type" value="Genomic_DNA"/>
</dbReference>
<name>R0KKD0_ANAPL</name>
<evidence type="ECO:0000313" key="3">
    <source>
        <dbReference type="Proteomes" id="UP000296049"/>
    </source>
</evidence>
<gene>
    <name evidence="2" type="ORF">Anapl_17764</name>
</gene>
<sequence>MRIIGTQKAPWGHFLPSAVLATDVANNYVLALLLVQETTGWQLESCILHTAKHTGCCSREEKMEHLDVSSQKDTQVAEDVSFQRHTRAQPARWTTQSCFFLSYTANKRFNQNLKRSDQSASARASQSPAGRSQAGTARCTWGTPSSDFPRAPQTCSDHS</sequence>
<feature type="region of interest" description="Disordered" evidence="1">
    <location>
        <begin position="114"/>
        <end position="159"/>
    </location>
</feature>
<feature type="compositionally biased region" description="Low complexity" evidence="1">
    <location>
        <begin position="118"/>
        <end position="134"/>
    </location>
</feature>
<protein>
    <submittedName>
        <fullName evidence="2">Uncharacterized protein</fullName>
    </submittedName>
</protein>
<organism evidence="2 3">
    <name type="scientific">Anas platyrhynchos</name>
    <name type="common">Mallard</name>
    <name type="synonym">Anas boschas</name>
    <dbReference type="NCBI Taxonomy" id="8839"/>
    <lineage>
        <taxon>Eukaryota</taxon>
        <taxon>Metazoa</taxon>
        <taxon>Chordata</taxon>
        <taxon>Craniata</taxon>
        <taxon>Vertebrata</taxon>
        <taxon>Euteleostomi</taxon>
        <taxon>Archelosauria</taxon>
        <taxon>Archosauria</taxon>
        <taxon>Dinosauria</taxon>
        <taxon>Saurischia</taxon>
        <taxon>Theropoda</taxon>
        <taxon>Coelurosauria</taxon>
        <taxon>Aves</taxon>
        <taxon>Neognathae</taxon>
        <taxon>Galloanserae</taxon>
        <taxon>Anseriformes</taxon>
        <taxon>Anatidae</taxon>
        <taxon>Anatinae</taxon>
        <taxon>Anas</taxon>
    </lineage>
</organism>
<accession>R0KKD0</accession>
<proteinExistence type="predicted"/>
<evidence type="ECO:0000313" key="2">
    <source>
        <dbReference type="EMBL" id="EOA93623.1"/>
    </source>
</evidence>
<dbReference type="Proteomes" id="UP000296049">
    <property type="component" value="Unassembled WGS sequence"/>
</dbReference>
<evidence type="ECO:0000256" key="1">
    <source>
        <dbReference type="SAM" id="MobiDB-lite"/>
    </source>
</evidence>